<evidence type="ECO:0000313" key="2">
    <source>
        <dbReference type="Proteomes" id="UP000092695"/>
    </source>
</evidence>
<name>A0A193LBM4_9GAMM</name>
<keyword evidence="2" id="KW-1185">Reference proteome</keyword>
<dbReference type="RefSeq" id="WP_068611834.1">
    <property type="nucleotide sequence ID" value="NZ_CP016268.1"/>
</dbReference>
<protein>
    <recommendedName>
        <fullName evidence="3">DUF3465 domain-containing protein</fullName>
    </recommendedName>
</protein>
<sequence>MKRQFGKQDSGLWVEGIGTVCRLLPDDKDGDHHQRLILDMRNGTTLLLVHNIEIAEKVPLGVGDRIRFRGVYEWNDLGGLVHWTHTDPFQIEKGGYIRYRTRDYC</sequence>
<gene>
    <name evidence="1" type="ORF">BA177_00695</name>
</gene>
<dbReference type="Pfam" id="PF11948">
    <property type="entry name" value="DUF3465"/>
    <property type="match status" value="1"/>
</dbReference>
<dbReference type="AlphaFoldDB" id="A0A193LBM4"/>
<proteinExistence type="predicted"/>
<evidence type="ECO:0000313" key="1">
    <source>
        <dbReference type="EMBL" id="ANO49930.1"/>
    </source>
</evidence>
<dbReference type="Proteomes" id="UP000092695">
    <property type="component" value="Chromosome"/>
</dbReference>
<dbReference type="KEGG" id="woc:BA177_00695"/>
<reference evidence="1 2" key="1">
    <citation type="submission" date="2016-06" db="EMBL/GenBank/DDBJ databases">
        <title>Complete genome sequence of a deep-branching marine Gamma Proteobacterium Woeseia oceani type strain XK5.</title>
        <authorList>
            <person name="Mu D."/>
            <person name="Du Z."/>
        </authorList>
    </citation>
    <scope>NUCLEOTIDE SEQUENCE [LARGE SCALE GENOMIC DNA]</scope>
    <source>
        <strain evidence="1 2">XK5</strain>
    </source>
</reference>
<dbReference type="EMBL" id="CP016268">
    <property type="protein sequence ID" value="ANO49930.1"/>
    <property type="molecule type" value="Genomic_DNA"/>
</dbReference>
<dbReference type="OrthoDB" id="195616at2"/>
<evidence type="ECO:0008006" key="3">
    <source>
        <dbReference type="Google" id="ProtNLM"/>
    </source>
</evidence>
<organism evidence="1 2">
    <name type="scientific">Woeseia oceani</name>
    <dbReference type="NCBI Taxonomy" id="1548547"/>
    <lineage>
        <taxon>Bacteria</taxon>
        <taxon>Pseudomonadati</taxon>
        <taxon>Pseudomonadota</taxon>
        <taxon>Gammaproteobacteria</taxon>
        <taxon>Woeseiales</taxon>
        <taxon>Woeseiaceae</taxon>
        <taxon>Woeseia</taxon>
    </lineage>
</organism>
<dbReference type="STRING" id="1548547.BA177_00695"/>
<dbReference type="InterPro" id="IPR021856">
    <property type="entry name" value="DUF3465"/>
</dbReference>
<accession>A0A193LBM4</accession>